<reference evidence="2" key="2">
    <citation type="submission" date="2021-04" db="EMBL/GenBank/DDBJ databases">
        <title>Taxonomy of Flavobacteriaceae bacterium ZY171143.</title>
        <authorList>
            <person name="Li F."/>
        </authorList>
    </citation>
    <scope>NUCLEOTIDE SEQUENCE [LARGE SCALE GENOMIC DNA]</scope>
    <source>
        <strain evidence="2">ZY171143</strain>
    </source>
</reference>
<evidence type="ECO:0000313" key="1">
    <source>
        <dbReference type="EMBL" id="QTV05011.1"/>
    </source>
</evidence>
<dbReference type="PIRSF" id="PIRSF028451">
    <property type="entry name" value="UCP028451"/>
    <property type="match status" value="1"/>
</dbReference>
<evidence type="ECO:0000313" key="2">
    <source>
        <dbReference type="Proteomes" id="UP000672011"/>
    </source>
</evidence>
<proteinExistence type="predicted"/>
<dbReference type="PANTHER" id="PTHR36452">
    <property type="entry name" value="CHROMOSOME 12, WHOLE GENOME SHOTGUN SEQUENCE"/>
    <property type="match status" value="1"/>
</dbReference>
<dbReference type="InterPro" id="IPR012808">
    <property type="entry name" value="CHP02453"/>
</dbReference>
<dbReference type="Proteomes" id="UP000672011">
    <property type="component" value="Chromosome"/>
</dbReference>
<dbReference type="EMBL" id="CP072842">
    <property type="protein sequence ID" value="QTV05011.1"/>
    <property type="molecule type" value="Genomic_DNA"/>
</dbReference>
<dbReference type="PANTHER" id="PTHR36452:SF1">
    <property type="entry name" value="DUF2461 DOMAIN-CONTAINING PROTEIN"/>
    <property type="match status" value="1"/>
</dbReference>
<gene>
    <name evidence="1" type="ORF">J9309_09445</name>
</gene>
<accession>A0ABX7XAU3</accession>
<keyword evidence="2" id="KW-1185">Reference proteome</keyword>
<dbReference type="RefSeq" id="WP_230475639.1">
    <property type="nucleotide sequence ID" value="NZ_CP072842.1"/>
</dbReference>
<organism evidence="1 2">
    <name type="scientific">Faecalibacter bovis</name>
    <dbReference type="NCBI Taxonomy" id="2898187"/>
    <lineage>
        <taxon>Bacteria</taxon>
        <taxon>Pseudomonadati</taxon>
        <taxon>Bacteroidota</taxon>
        <taxon>Flavobacteriia</taxon>
        <taxon>Flavobacteriales</taxon>
        <taxon>Weeksellaceae</taxon>
        <taxon>Faecalibacter</taxon>
    </lineage>
</organism>
<protein>
    <submittedName>
        <fullName evidence="1">DUF2461 domain-containing protein</fullName>
    </submittedName>
</protein>
<reference evidence="1 2" key="1">
    <citation type="journal article" date="2021" name="Int. J. Syst. Evol. Microbiol.">
        <title>Faecalibacter bovis sp. nov., isolated from cow faeces.</title>
        <authorList>
            <person name="Li F."/>
            <person name="Zhao W."/>
            <person name="Hong Q."/>
            <person name="Shao Q."/>
            <person name="Song J."/>
            <person name="Yang S."/>
        </authorList>
    </citation>
    <scope>NUCLEOTIDE SEQUENCE [LARGE SCALE GENOMIC DNA]</scope>
    <source>
        <strain evidence="1 2">ZY171143</strain>
    </source>
</reference>
<dbReference type="InterPro" id="IPR015996">
    <property type="entry name" value="UCP028451"/>
</dbReference>
<dbReference type="NCBIfam" id="TIGR02453">
    <property type="entry name" value="TIGR02453 family protein"/>
    <property type="match status" value="1"/>
</dbReference>
<name>A0ABX7XAU3_9FLAO</name>
<sequence length="218" mass="25724">MANFLDFLSQLEKNNNREWFAAHKPKFETAKKEADLIFDEVYEALSEVEVLQPLKKYRIYRDIRFSLDKTPYKNHFSAFVGRKKPEKRGGFYIHFEKDNCFIGGGFWGPEKDDLLRIRKAIDSSATLEILLEDKVLLNTFGNLYGDELKTAPKGFPKDHERIELLRKKQFLFIKKFDDHEIFDQDFPQKVVEAYQSLLPFYNYMTEVLTTNENGESII</sequence>
<dbReference type="Pfam" id="PF09365">
    <property type="entry name" value="DUF2461"/>
    <property type="match status" value="1"/>
</dbReference>